<keyword evidence="7 9" id="KW-1133">Transmembrane helix</keyword>
<evidence type="ECO:0000256" key="4">
    <source>
        <dbReference type="ARBA" id="ARBA00022597"/>
    </source>
</evidence>
<dbReference type="Gene3D" id="1.20.1280.290">
    <property type="match status" value="2"/>
</dbReference>
<organism evidence="11 12">
    <name type="scientific">Kingdonia uniflora</name>
    <dbReference type="NCBI Taxonomy" id="39325"/>
    <lineage>
        <taxon>Eukaryota</taxon>
        <taxon>Viridiplantae</taxon>
        <taxon>Streptophyta</taxon>
        <taxon>Embryophyta</taxon>
        <taxon>Tracheophyta</taxon>
        <taxon>Spermatophyta</taxon>
        <taxon>Magnoliopsida</taxon>
        <taxon>Ranunculales</taxon>
        <taxon>Circaeasteraceae</taxon>
        <taxon>Kingdonia</taxon>
    </lineage>
</organism>
<dbReference type="InterPro" id="IPR004316">
    <property type="entry name" value="SWEET_rpt"/>
</dbReference>
<name>A0A7J7N338_9MAGN</name>
<comment type="subcellular location">
    <subcellularLocation>
        <location evidence="1">Endomembrane system</location>
        <topology evidence="1">Multi-pass membrane protein</topology>
    </subcellularLocation>
</comment>
<feature type="region of interest" description="Disordered" evidence="10">
    <location>
        <begin position="232"/>
        <end position="265"/>
    </location>
</feature>
<dbReference type="InterPro" id="IPR047664">
    <property type="entry name" value="SWEET"/>
</dbReference>
<evidence type="ECO:0000256" key="6">
    <source>
        <dbReference type="ARBA" id="ARBA00022737"/>
    </source>
</evidence>
<comment type="caution">
    <text evidence="11">The sequence shown here is derived from an EMBL/GenBank/DDBJ whole genome shotgun (WGS) entry which is preliminary data.</text>
</comment>
<evidence type="ECO:0000313" key="11">
    <source>
        <dbReference type="EMBL" id="KAF6161565.1"/>
    </source>
</evidence>
<keyword evidence="12" id="KW-1185">Reference proteome</keyword>
<feature type="transmembrane region" description="Helical" evidence="9">
    <location>
        <begin position="136"/>
        <end position="157"/>
    </location>
</feature>
<feature type="transmembrane region" description="Helical" evidence="9">
    <location>
        <begin position="110"/>
        <end position="130"/>
    </location>
</feature>
<dbReference type="AlphaFoldDB" id="A0A7J7N338"/>
<keyword evidence="3 9" id="KW-0813">Transport</keyword>
<gene>
    <name evidence="11" type="ORF">GIB67_009444</name>
</gene>
<dbReference type="FunFam" id="1.20.1280.290:FF:000001">
    <property type="entry name" value="Bidirectional sugar transporter SWEET"/>
    <property type="match status" value="1"/>
</dbReference>
<accession>A0A7J7N338</accession>
<reference evidence="11 12" key="1">
    <citation type="journal article" date="2020" name="IScience">
        <title>Genome Sequencing of the Endangered Kingdonia uniflora (Circaeasteraceae, Ranunculales) Reveals Potential Mechanisms of Evolutionary Specialization.</title>
        <authorList>
            <person name="Sun Y."/>
            <person name="Deng T."/>
            <person name="Zhang A."/>
            <person name="Moore M.J."/>
            <person name="Landis J.B."/>
            <person name="Lin N."/>
            <person name="Zhang H."/>
            <person name="Zhang X."/>
            <person name="Huang J."/>
            <person name="Zhang X."/>
            <person name="Sun H."/>
            <person name="Wang H."/>
        </authorList>
    </citation>
    <scope>NUCLEOTIDE SEQUENCE [LARGE SCALE GENOMIC DNA]</scope>
    <source>
        <strain evidence="11">TB1705</strain>
        <tissue evidence="11">Leaf</tissue>
    </source>
</reference>
<comment type="function">
    <text evidence="9">Mediates both low-affinity uptake and efflux of sugar across the membrane.</text>
</comment>
<sequence>MIEILAGEFTNYNVYRYLTKVGSIISVMVYLAPIPTFYRVYKKKSTEGFQSVPYVVALFCAMLWIYYAFVKSNAPLLISINSFGCVIETVYIAMFMTYASRPARMVTAKLIIFLNIGVFGLIIVLTLLLTKGRYRIHVLGWVCVAFSTSVFAAPLSIVREVIRTKSVEFMPFFLSFFLTLSAIMWFCYGLLLKDIYIAMVVYAIYKNYKKDIELPEHIVDVTKLSNLVSSEVHPIPTQPKHDKDQKTEQTEKKVPNDDQTSECEV</sequence>
<comment type="similarity">
    <text evidence="2 9">Belongs to the SWEET sugar transporter family.</text>
</comment>
<dbReference type="GO" id="GO:0016020">
    <property type="term" value="C:membrane"/>
    <property type="evidence" value="ECO:0007669"/>
    <property type="project" value="InterPro"/>
</dbReference>
<dbReference type="OrthoDB" id="409725at2759"/>
<evidence type="ECO:0000256" key="8">
    <source>
        <dbReference type="ARBA" id="ARBA00023136"/>
    </source>
</evidence>
<feature type="compositionally biased region" description="Basic and acidic residues" evidence="10">
    <location>
        <begin position="239"/>
        <end position="256"/>
    </location>
</feature>
<keyword evidence="4 9" id="KW-0762">Sugar transport</keyword>
<feature type="transmembrane region" description="Helical" evidence="9">
    <location>
        <begin position="52"/>
        <end position="70"/>
    </location>
</feature>
<proteinExistence type="inferred from homology"/>
<dbReference type="Proteomes" id="UP000541444">
    <property type="component" value="Unassembled WGS sequence"/>
</dbReference>
<keyword evidence="5 9" id="KW-0812">Transmembrane</keyword>
<evidence type="ECO:0000256" key="5">
    <source>
        <dbReference type="ARBA" id="ARBA00022692"/>
    </source>
</evidence>
<evidence type="ECO:0000256" key="3">
    <source>
        <dbReference type="ARBA" id="ARBA00022448"/>
    </source>
</evidence>
<protein>
    <recommendedName>
        <fullName evidence="9">Bidirectional sugar transporter SWEET</fullName>
    </recommendedName>
</protein>
<evidence type="ECO:0000256" key="7">
    <source>
        <dbReference type="ARBA" id="ARBA00022989"/>
    </source>
</evidence>
<evidence type="ECO:0000256" key="9">
    <source>
        <dbReference type="RuleBase" id="RU910715"/>
    </source>
</evidence>
<comment type="caution">
    <text evidence="9">Lacks conserved residue(s) required for the propagation of feature annotation.</text>
</comment>
<keyword evidence="8 9" id="KW-0472">Membrane</keyword>
<evidence type="ECO:0000256" key="2">
    <source>
        <dbReference type="ARBA" id="ARBA00007809"/>
    </source>
</evidence>
<dbReference type="EMBL" id="JACGCM010001129">
    <property type="protein sequence ID" value="KAF6161565.1"/>
    <property type="molecule type" value="Genomic_DNA"/>
</dbReference>
<evidence type="ECO:0000313" key="12">
    <source>
        <dbReference type="Proteomes" id="UP000541444"/>
    </source>
</evidence>
<keyword evidence="6" id="KW-0677">Repeat</keyword>
<feature type="transmembrane region" description="Helical" evidence="9">
    <location>
        <begin position="169"/>
        <end position="191"/>
    </location>
</feature>
<dbReference type="PANTHER" id="PTHR10791">
    <property type="entry name" value="RAG1-ACTIVATING PROTEIN 1"/>
    <property type="match status" value="1"/>
</dbReference>
<evidence type="ECO:0000256" key="10">
    <source>
        <dbReference type="SAM" id="MobiDB-lite"/>
    </source>
</evidence>
<feature type="transmembrane region" description="Helical" evidence="9">
    <location>
        <begin position="76"/>
        <end position="98"/>
    </location>
</feature>
<feature type="transmembrane region" description="Helical" evidence="9">
    <location>
        <begin position="21"/>
        <end position="40"/>
    </location>
</feature>
<dbReference type="PANTHER" id="PTHR10791:SF22">
    <property type="entry name" value="BIDIRECTIONAL SUGAR TRANSPORTER SWEET11"/>
    <property type="match status" value="1"/>
</dbReference>
<dbReference type="GO" id="GO:0012505">
    <property type="term" value="C:endomembrane system"/>
    <property type="evidence" value="ECO:0007669"/>
    <property type="project" value="UniProtKB-SubCell"/>
</dbReference>
<dbReference type="Pfam" id="PF03083">
    <property type="entry name" value="MtN3_slv"/>
    <property type="match status" value="2"/>
</dbReference>
<evidence type="ECO:0000256" key="1">
    <source>
        <dbReference type="ARBA" id="ARBA00004127"/>
    </source>
</evidence>
<dbReference type="GO" id="GO:0051119">
    <property type="term" value="F:sugar transmembrane transporter activity"/>
    <property type="evidence" value="ECO:0007669"/>
    <property type="project" value="InterPro"/>
</dbReference>